<dbReference type="GO" id="GO:0000993">
    <property type="term" value="F:RNA polymerase II complex binding"/>
    <property type="evidence" value="ECO:0007669"/>
    <property type="project" value="TreeGrafter"/>
</dbReference>
<evidence type="ECO:0000313" key="6">
    <source>
        <dbReference type="Proteomes" id="UP000070444"/>
    </source>
</evidence>
<dbReference type="SUPFAM" id="SSF48452">
    <property type="entry name" value="TPR-like"/>
    <property type="match status" value="4"/>
</dbReference>
<dbReference type="GO" id="GO:0006368">
    <property type="term" value="P:transcription elongation by RNA polymerase II"/>
    <property type="evidence" value="ECO:0007669"/>
    <property type="project" value="TreeGrafter"/>
</dbReference>
<dbReference type="AlphaFoldDB" id="A0A137NYI9"/>
<keyword evidence="2 3" id="KW-0802">TPR repeat</keyword>
<dbReference type="OrthoDB" id="343875at2759"/>
<dbReference type="InterPro" id="IPR031101">
    <property type="entry name" value="Ctr9"/>
</dbReference>
<dbReference type="EMBL" id="KQ964612">
    <property type="protein sequence ID" value="KXN67792.1"/>
    <property type="molecule type" value="Genomic_DNA"/>
</dbReference>
<evidence type="ECO:0000256" key="2">
    <source>
        <dbReference type="ARBA" id="ARBA00022803"/>
    </source>
</evidence>
<dbReference type="InterPro" id="IPR019734">
    <property type="entry name" value="TPR_rpt"/>
</dbReference>
<dbReference type="PANTHER" id="PTHR14027">
    <property type="entry name" value="RNA POLYMERASE-ASSOCIATED PROTEIN CTR9"/>
    <property type="match status" value="1"/>
</dbReference>
<dbReference type="GO" id="GO:0016593">
    <property type="term" value="C:Cdc73/Paf1 complex"/>
    <property type="evidence" value="ECO:0007669"/>
    <property type="project" value="TreeGrafter"/>
</dbReference>
<name>A0A137NYI9_CONC2</name>
<gene>
    <name evidence="5" type="ORF">CONCODRAFT_19369</name>
</gene>
<protein>
    <submittedName>
        <fullName evidence="5">TPR-like protein</fullName>
    </submittedName>
</protein>
<feature type="compositionally biased region" description="Polar residues" evidence="4">
    <location>
        <begin position="965"/>
        <end position="974"/>
    </location>
</feature>
<dbReference type="Pfam" id="PF12895">
    <property type="entry name" value="ANAPC3"/>
    <property type="match status" value="1"/>
</dbReference>
<dbReference type="SMART" id="SM00028">
    <property type="entry name" value="TPR"/>
    <property type="match status" value="6"/>
</dbReference>
<evidence type="ECO:0000256" key="1">
    <source>
        <dbReference type="ARBA" id="ARBA00022737"/>
    </source>
</evidence>
<dbReference type="GO" id="GO:0006355">
    <property type="term" value="P:regulation of DNA-templated transcription"/>
    <property type="evidence" value="ECO:0007669"/>
    <property type="project" value="InterPro"/>
</dbReference>
<dbReference type="PANTHER" id="PTHR14027:SF2">
    <property type="entry name" value="RNA POLYMERASE-ASSOCIATED PROTEIN CTR9 HOMOLOG"/>
    <property type="match status" value="1"/>
</dbReference>
<feature type="region of interest" description="Disordered" evidence="4">
    <location>
        <begin position="963"/>
        <end position="1025"/>
    </location>
</feature>
<accession>A0A137NYI9</accession>
<keyword evidence="1" id="KW-0677">Repeat</keyword>
<organism evidence="5 6">
    <name type="scientific">Conidiobolus coronatus (strain ATCC 28846 / CBS 209.66 / NRRL 28638)</name>
    <name type="common">Delacroixia coronata</name>
    <dbReference type="NCBI Taxonomy" id="796925"/>
    <lineage>
        <taxon>Eukaryota</taxon>
        <taxon>Fungi</taxon>
        <taxon>Fungi incertae sedis</taxon>
        <taxon>Zoopagomycota</taxon>
        <taxon>Entomophthoromycotina</taxon>
        <taxon>Entomophthoromycetes</taxon>
        <taxon>Entomophthorales</taxon>
        <taxon>Ancylistaceae</taxon>
        <taxon>Conidiobolus</taxon>
    </lineage>
</organism>
<proteinExistence type="predicted"/>
<dbReference type="InterPro" id="IPR011990">
    <property type="entry name" value="TPR-like_helical_dom_sf"/>
</dbReference>
<keyword evidence="6" id="KW-1185">Reference proteome</keyword>
<reference evidence="5 6" key="1">
    <citation type="journal article" date="2015" name="Genome Biol. Evol.">
        <title>Phylogenomic analyses indicate that early fungi evolved digesting cell walls of algal ancestors of land plants.</title>
        <authorList>
            <person name="Chang Y."/>
            <person name="Wang S."/>
            <person name="Sekimoto S."/>
            <person name="Aerts A.L."/>
            <person name="Choi C."/>
            <person name="Clum A."/>
            <person name="LaButti K.M."/>
            <person name="Lindquist E.A."/>
            <person name="Yee Ngan C."/>
            <person name="Ohm R.A."/>
            <person name="Salamov A.A."/>
            <person name="Grigoriev I.V."/>
            <person name="Spatafora J.W."/>
            <person name="Berbee M.L."/>
        </authorList>
    </citation>
    <scope>NUCLEOTIDE SEQUENCE [LARGE SCALE GENOMIC DNA]</scope>
    <source>
        <strain evidence="5 6">NRRL 28638</strain>
    </source>
</reference>
<evidence type="ECO:0000256" key="4">
    <source>
        <dbReference type="SAM" id="MobiDB-lite"/>
    </source>
</evidence>
<sequence>MLQFDDSLLRLSLDEQLEQLRQTESKNPQQNPIDKYLNLAKHYYLSNNNSNTNTSEAHPWQTVLQAGCKFNPKNIQSTAHQFQLISQVLYLSWFSNNRDQQMFSNFANYLFHLVPINDPNDERLINPNYNAIHGFILLNNWELTKSLDKFQLALYHSPTHYAALMGRAMVKMQLREYNTALTLFQDCYKLIVSLPGRQHLRVGDPRPFIAICLVLLDQPAKAKNLFQILCDESPQNPEYKLYLALLEWNQIKIGLRHTRSKASASAITNDDELKLLESLENGAQNFTSQTSDMSPPDLHNFIKVTHETLHQNPQHPLSNFMVAEYLYHLGNYSRAAQFFKTVLANSNYFSSQHLVVDSAYYLGMCHFCSGSLIQAYELFEKTIQLDRSHPLAHFGLAQILLSRGKYQEALSTLEKIKFDIHYKSPDCQVLLIGLESLVTNLVEINKQLAAKKDPYPAQLPKAEGIAERVRPLFQLVLKLIDEAKEKKLESPWLSRAFKVLVEIGKYYMTTNPALSRTAFFNSLQILVSGKVNGITRNTSAYGELEIGILNNLGFVHLNDDVEVSLKYFKTALDRLKKYENPSKNIKGYEVTLKNNIGNCLARLEHFDESKGYLNEIIENYPKYTNASLALSHSYYLENKLDEACQVLKDAEQALNSSEKPQSDCRAEGLYTYLGHFETVASKHEQGFQHHQTNLKRARDHFTKQKLREIPNIRSLIEVGNYYLNLAHHSTDKDQKWTYCIKANNHFKKAINQNPKALYAVHGVAIAFHIMGLYEDSLSIHERLQQEAYPPVLFQIGYANLLIDMEKGDLAIDVLEKAFKRDPSQKNPENLIALSKAYYICSQQINDLAMLTKAEDILTQLLEEKPKSRRIKYNLALVRHKYCKAIKRMSPSELPEGQKTLKDALTKLQDCQAMFKELLEMGNNSNNNALFKVKFVLDIVNYNEDVQRGLIASLMKVEKLPEMRVQSDSNANSPQLLEGLMADEEDKDKNNNNSPPSPSTKRALEVEESKEETTEENEAKLAKTEE</sequence>
<evidence type="ECO:0000256" key="3">
    <source>
        <dbReference type="PROSITE-ProRule" id="PRU00339"/>
    </source>
</evidence>
<dbReference type="STRING" id="796925.A0A137NYI9"/>
<dbReference type="PROSITE" id="PS50005">
    <property type="entry name" value="TPR"/>
    <property type="match status" value="1"/>
</dbReference>
<feature type="repeat" description="TPR" evidence="3">
    <location>
        <begin position="356"/>
        <end position="389"/>
    </location>
</feature>
<feature type="compositionally biased region" description="Basic and acidic residues" evidence="4">
    <location>
        <begin position="1016"/>
        <end position="1025"/>
    </location>
</feature>
<dbReference type="Proteomes" id="UP000070444">
    <property type="component" value="Unassembled WGS sequence"/>
</dbReference>
<dbReference type="Gene3D" id="1.25.40.10">
    <property type="entry name" value="Tetratricopeptide repeat domain"/>
    <property type="match status" value="4"/>
</dbReference>
<evidence type="ECO:0000313" key="5">
    <source>
        <dbReference type="EMBL" id="KXN67792.1"/>
    </source>
</evidence>